<dbReference type="InParanoid" id="T0RAU7"/>
<dbReference type="Proteomes" id="UP000030762">
    <property type="component" value="Unassembled WGS sequence"/>
</dbReference>
<feature type="domain" description="RING-type" evidence="5">
    <location>
        <begin position="183"/>
        <end position="229"/>
    </location>
</feature>
<dbReference type="Pfam" id="PF00787">
    <property type="entry name" value="PX"/>
    <property type="match status" value="1"/>
</dbReference>
<dbReference type="GO" id="GO:0008270">
    <property type="term" value="F:zinc ion binding"/>
    <property type="evidence" value="ECO:0007669"/>
    <property type="project" value="UniProtKB-KW"/>
</dbReference>
<dbReference type="InterPro" id="IPR001841">
    <property type="entry name" value="Znf_RING"/>
</dbReference>
<proteinExistence type="predicted"/>
<dbReference type="GO" id="GO:0035091">
    <property type="term" value="F:phosphatidylinositol binding"/>
    <property type="evidence" value="ECO:0007669"/>
    <property type="project" value="InterPro"/>
</dbReference>
<keyword evidence="3" id="KW-0862">Zinc</keyword>
<reference evidence="6 7" key="1">
    <citation type="submission" date="2012-04" db="EMBL/GenBank/DDBJ databases">
        <title>The Genome Sequence of Saprolegnia declina VS20.</title>
        <authorList>
            <consortium name="The Broad Institute Genome Sequencing Platform"/>
            <person name="Russ C."/>
            <person name="Nusbaum C."/>
            <person name="Tyler B."/>
            <person name="van West P."/>
            <person name="Dieguez-Uribeondo J."/>
            <person name="de Bruijn I."/>
            <person name="Tripathy S."/>
            <person name="Jiang R."/>
            <person name="Young S.K."/>
            <person name="Zeng Q."/>
            <person name="Gargeya S."/>
            <person name="Fitzgerald M."/>
            <person name="Haas B."/>
            <person name="Abouelleil A."/>
            <person name="Alvarado L."/>
            <person name="Arachchi H.M."/>
            <person name="Berlin A."/>
            <person name="Chapman S.B."/>
            <person name="Goldberg J."/>
            <person name="Griggs A."/>
            <person name="Gujja S."/>
            <person name="Hansen M."/>
            <person name="Howarth C."/>
            <person name="Imamovic A."/>
            <person name="Larimer J."/>
            <person name="McCowen C."/>
            <person name="Montmayeur A."/>
            <person name="Murphy C."/>
            <person name="Neiman D."/>
            <person name="Pearson M."/>
            <person name="Priest M."/>
            <person name="Roberts A."/>
            <person name="Saif S."/>
            <person name="Shea T."/>
            <person name="Sisk P."/>
            <person name="Sykes S."/>
            <person name="Wortman J."/>
            <person name="Nusbaum C."/>
            <person name="Birren B."/>
        </authorList>
    </citation>
    <scope>NUCLEOTIDE SEQUENCE [LARGE SCALE GENOMIC DNA]</scope>
    <source>
        <strain evidence="6 7">VS20</strain>
    </source>
</reference>
<keyword evidence="7" id="KW-1185">Reference proteome</keyword>
<dbReference type="OrthoDB" id="4348522at2759"/>
<dbReference type="STRING" id="1156394.T0RAU7"/>
<name>T0RAU7_SAPDV</name>
<evidence type="ECO:0000313" key="7">
    <source>
        <dbReference type="Proteomes" id="UP000030762"/>
    </source>
</evidence>
<evidence type="ECO:0000313" key="6">
    <source>
        <dbReference type="EMBL" id="EQC29323.1"/>
    </source>
</evidence>
<dbReference type="eggNOG" id="KOG0800">
    <property type="taxonomic scope" value="Eukaryota"/>
</dbReference>
<dbReference type="PANTHER" id="PTHR15710:SF74">
    <property type="entry name" value="RING-TYPE E3 UBIQUITIN TRANSFERASE-RELATED"/>
    <property type="match status" value="1"/>
</dbReference>
<evidence type="ECO:0000256" key="2">
    <source>
        <dbReference type="ARBA" id="ARBA00022771"/>
    </source>
</evidence>
<dbReference type="Gene3D" id="3.30.40.10">
    <property type="entry name" value="Zinc/RING finger domain, C3HC4 (zinc finger)"/>
    <property type="match status" value="1"/>
</dbReference>
<dbReference type="InterPro" id="IPR036871">
    <property type="entry name" value="PX_dom_sf"/>
</dbReference>
<protein>
    <recommendedName>
        <fullName evidence="5">RING-type domain-containing protein</fullName>
    </recommendedName>
</protein>
<dbReference type="Pfam" id="PF13639">
    <property type="entry name" value="zf-RING_2"/>
    <property type="match status" value="1"/>
</dbReference>
<dbReference type="SMART" id="SM00184">
    <property type="entry name" value="RING"/>
    <property type="match status" value="1"/>
</dbReference>
<keyword evidence="2 4" id="KW-0863">Zinc-finger</keyword>
<dbReference type="RefSeq" id="XP_008617297.1">
    <property type="nucleotide sequence ID" value="XM_008619075.1"/>
</dbReference>
<dbReference type="SUPFAM" id="SSF57850">
    <property type="entry name" value="RING/U-box"/>
    <property type="match status" value="1"/>
</dbReference>
<accession>T0RAU7</accession>
<dbReference type="EMBL" id="JH767185">
    <property type="protein sequence ID" value="EQC29323.1"/>
    <property type="molecule type" value="Genomic_DNA"/>
</dbReference>
<dbReference type="VEuPathDB" id="FungiDB:SDRG_12992"/>
<dbReference type="GeneID" id="19953719"/>
<dbReference type="SUPFAM" id="SSF64268">
    <property type="entry name" value="PX domain"/>
    <property type="match status" value="1"/>
</dbReference>
<keyword evidence="1" id="KW-0479">Metal-binding</keyword>
<dbReference type="AlphaFoldDB" id="T0RAU7"/>
<evidence type="ECO:0000256" key="3">
    <source>
        <dbReference type="ARBA" id="ARBA00022833"/>
    </source>
</evidence>
<gene>
    <name evidence="6" type="ORF">SDRG_12992</name>
</gene>
<dbReference type="InterPro" id="IPR001683">
    <property type="entry name" value="PX_dom"/>
</dbReference>
<sequence>MNFIVSAKQLAASRPTTRSQMAAAPWTTVVKLLPIVVTPFIASEPHKLGYFVQYEMRLQCPITLRSWTIYKRYSQLLQFRSQLAKLHATSPSCFLAYLLNLHFPKKMLNWERPVVVADRMQRFQIFVEHIWSLYVSCVVPMTEASEDVDAIISCLRAFLSVPETVLAISVRHLEDMPRDLDACVVCLGEFAAKDFCRPSTVLALACGHVFHQDCLRQWFVLAATCPTCRCDAGQMSLLEM</sequence>
<evidence type="ECO:0000256" key="1">
    <source>
        <dbReference type="ARBA" id="ARBA00022723"/>
    </source>
</evidence>
<evidence type="ECO:0000256" key="4">
    <source>
        <dbReference type="PROSITE-ProRule" id="PRU00175"/>
    </source>
</evidence>
<evidence type="ECO:0000259" key="5">
    <source>
        <dbReference type="PROSITE" id="PS50089"/>
    </source>
</evidence>
<dbReference type="PANTHER" id="PTHR15710">
    <property type="entry name" value="E3 UBIQUITIN-PROTEIN LIGASE PRAJA"/>
    <property type="match status" value="1"/>
</dbReference>
<dbReference type="PROSITE" id="PS50089">
    <property type="entry name" value="ZF_RING_2"/>
    <property type="match status" value="1"/>
</dbReference>
<dbReference type="InterPro" id="IPR013083">
    <property type="entry name" value="Znf_RING/FYVE/PHD"/>
</dbReference>
<dbReference type="CDD" id="cd06093">
    <property type="entry name" value="PX_domain"/>
    <property type="match status" value="1"/>
</dbReference>
<organism evidence="6 7">
    <name type="scientific">Saprolegnia diclina (strain VS20)</name>
    <dbReference type="NCBI Taxonomy" id="1156394"/>
    <lineage>
        <taxon>Eukaryota</taxon>
        <taxon>Sar</taxon>
        <taxon>Stramenopiles</taxon>
        <taxon>Oomycota</taxon>
        <taxon>Saprolegniomycetes</taxon>
        <taxon>Saprolegniales</taxon>
        <taxon>Saprolegniaceae</taxon>
        <taxon>Saprolegnia</taxon>
    </lineage>
</organism>
<dbReference type="Gene3D" id="3.30.1520.10">
    <property type="entry name" value="Phox-like domain"/>
    <property type="match status" value="1"/>
</dbReference>